<evidence type="ECO:0000259" key="2">
    <source>
        <dbReference type="Pfam" id="PF14534"/>
    </source>
</evidence>
<reference evidence="3 4" key="1">
    <citation type="submission" date="2023-11" db="EMBL/GenBank/DDBJ databases">
        <title>Paucibacter sp. nov., isolated from fresh soil in Korea.</title>
        <authorList>
            <person name="Le N.T.T."/>
        </authorList>
    </citation>
    <scope>NUCLEOTIDE SEQUENCE [LARGE SCALE GENOMIC DNA]</scope>
    <source>
        <strain evidence="3 4">R3-3</strain>
    </source>
</reference>
<proteinExistence type="predicted"/>
<evidence type="ECO:0000313" key="4">
    <source>
        <dbReference type="Proteomes" id="UP001285263"/>
    </source>
</evidence>
<comment type="caution">
    <text evidence="3">The sequence shown here is derived from an EMBL/GenBank/DDBJ whole genome shotgun (WGS) entry which is preliminary data.</text>
</comment>
<sequence length="166" mass="18636">MTKLLVTLAAALTFSGAASAQTDHSGDPDAELTAIIAKLDQKHFDAFNNCDTDTLLELYAPDVEFFHDLSGRVLNREQFIQAVKKNICGKVQRRLLPGTMEVYPMAKIGAIQMGRHCFAEPGKADCIQQGRYYILWRFDGTRWQIARVFSYDHRPMAGAQVPQQSK</sequence>
<dbReference type="InterPro" id="IPR027843">
    <property type="entry name" value="DUF4440"/>
</dbReference>
<feature type="signal peptide" evidence="1">
    <location>
        <begin position="1"/>
        <end position="20"/>
    </location>
</feature>
<feature type="domain" description="DUF4440" evidence="2">
    <location>
        <begin position="36"/>
        <end position="145"/>
    </location>
</feature>
<feature type="chain" id="PRO_5045057384" evidence="1">
    <location>
        <begin position="21"/>
        <end position="166"/>
    </location>
</feature>
<dbReference type="Proteomes" id="UP001285263">
    <property type="component" value="Unassembled WGS sequence"/>
</dbReference>
<protein>
    <submittedName>
        <fullName evidence="3">Nuclear transport factor 2 family protein</fullName>
    </submittedName>
</protein>
<keyword evidence="1" id="KW-0732">Signal</keyword>
<organism evidence="3 4">
    <name type="scientific">Roseateles agri</name>
    <dbReference type="NCBI Taxonomy" id="3098619"/>
    <lineage>
        <taxon>Bacteria</taxon>
        <taxon>Pseudomonadati</taxon>
        <taxon>Pseudomonadota</taxon>
        <taxon>Betaproteobacteria</taxon>
        <taxon>Burkholderiales</taxon>
        <taxon>Sphaerotilaceae</taxon>
        <taxon>Roseateles</taxon>
    </lineage>
</organism>
<dbReference type="EMBL" id="JAXCLA010000005">
    <property type="protein sequence ID" value="MDY0746281.1"/>
    <property type="molecule type" value="Genomic_DNA"/>
</dbReference>
<evidence type="ECO:0000313" key="3">
    <source>
        <dbReference type="EMBL" id="MDY0746281.1"/>
    </source>
</evidence>
<gene>
    <name evidence="3" type="ORF">SNE35_17340</name>
</gene>
<evidence type="ECO:0000256" key="1">
    <source>
        <dbReference type="SAM" id="SignalP"/>
    </source>
</evidence>
<accession>A0ABU5DKJ4</accession>
<dbReference type="RefSeq" id="WP_320424183.1">
    <property type="nucleotide sequence ID" value="NZ_JAXCLA010000005.1"/>
</dbReference>
<dbReference type="Gene3D" id="3.10.450.50">
    <property type="match status" value="1"/>
</dbReference>
<keyword evidence="4" id="KW-1185">Reference proteome</keyword>
<dbReference type="Pfam" id="PF14534">
    <property type="entry name" value="DUF4440"/>
    <property type="match status" value="1"/>
</dbReference>
<dbReference type="SUPFAM" id="SSF54427">
    <property type="entry name" value="NTF2-like"/>
    <property type="match status" value="1"/>
</dbReference>
<dbReference type="InterPro" id="IPR032710">
    <property type="entry name" value="NTF2-like_dom_sf"/>
</dbReference>
<name>A0ABU5DKJ4_9BURK</name>